<sequence>MNKDFPIEYVERNAIVFYVSTVKGRDNDTTDIDILKVKSDICLLLFIQALLKKRDMVLNAT</sequence>
<organism evidence="1 2">
    <name type="scientific">Heyndrickxia camelliae</name>
    <dbReference type="NCBI Taxonomy" id="1707093"/>
    <lineage>
        <taxon>Bacteria</taxon>
        <taxon>Bacillati</taxon>
        <taxon>Bacillota</taxon>
        <taxon>Bacilli</taxon>
        <taxon>Bacillales</taxon>
        <taxon>Bacillaceae</taxon>
        <taxon>Heyndrickxia</taxon>
    </lineage>
</organism>
<accession>A0A2N3LHN1</accession>
<evidence type="ECO:0000313" key="2">
    <source>
        <dbReference type="Proteomes" id="UP000233440"/>
    </source>
</evidence>
<evidence type="ECO:0000313" key="1">
    <source>
        <dbReference type="EMBL" id="PKR84079.1"/>
    </source>
</evidence>
<proteinExistence type="predicted"/>
<dbReference type="AlphaFoldDB" id="A0A2N3LHN1"/>
<dbReference type="Proteomes" id="UP000233440">
    <property type="component" value="Unassembled WGS sequence"/>
</dbReference>
<reference evidence="1 2" key="1">
    <citation type="submission" date="2017-11" db="EMBL/GenBank/DDBJ databases">
        <title>Bacillus camelliae sp. nov., isolated from pu'er tea.</title>
        <authorList>
            <person name="Niu L."/>
        </authorList>
    </citation>
    <scope>NUCLEOTIDE SEQUENCE [LARGE SCALE GENOMIC DNA]</scope>
    <source>
        <strain evidence="1 2">7578-1</strain>
    </source>
</reference>
<keyword evidence="2" id="KW-1185">Reference proteome</keyword>
<protein>
    <submittedName>
        <fullName evidence="1">Uncharacterized protein</fullName>
    </submittedName>
</protein>
<gene>
    <name evidence="1" type="ORF">CWO92_16335</name>
</gene>
<dbReference type="EMBL" id="PIQO01000013">
    <property type="protein sequence ID" value="PKR84079.1"/>
    <property type="molecule type" value="Genomic_DNA"/>
</dbReference>
<name>A0A2N3LHN1_9BACI</name>
<comment type="caution">
    <text evidence="1">The sequence shown here is derived from an EMBL/GenBank/DDBJ whole genome shotgun (WGS) entry which is preliminary data.</text>
</comment>